<dbReference type="KEGG" id="scm:SCHCO_02605059"/>
<dbReference type="GO" id="GO:0000329">
    <property type="term" value="C:fungal-type vacuole membrane"/>
    <property type="evidence" value="ECO:0007669"/>
    <property type="project" value="TreeGrafter"/>
</dbReference>
<feature type="transmembrane region" description="Helical" evidence="8">
    <location>
        <begin position="344"/>
        <end position="367"/>
    </location>
</feature>
<dbReference type="OrthoDB" id="8048523at2759"/>
<dbReference type="EMBL" id="GL377303">
    <property type="protein sequence ID" value="EFJ00462.1"/>
    <property type="molecule type" value="Genomic_DNA"/>
</dbReference>
<dbReference type="VEuPathDB" id="FungiDB:SCHCODRAFT_02605059"/>
<dbReference type="GO" id="GO:0015174">
    <property type="term" value="F:basic amino acid transmembrane transporter activity"/>
    <property type="evidence" value="ECO:0007669"/>
    <property type="project" value="TreeGrafter"/>
</dbReference>
<protein>
    <recommendedName>
        <fullName evidence="11">PQ-loop-domain-containing protein</fullName>
    </recommendedName>
</protein>
<keyword evidence="3 8" id="KW-1133">Transmembrane helix</keyword>
<dbReference type="HOGENOM" id="CLU_019699_6_0_1"/>
<evidence type="ECO:0008006" key="11">
    <source>
        <dbReference type="Google" id="ProtNLM"/>
    </source>
</evidence>
<dbReference type="Pfam" id="PF04193">
    <property type="entry name" value="PQ-loop"/>
    <property type="match status" value="2"/>
</dbReference>
<dbReference type="Gene3D" id="1.20.1280.290">
    <property type="match status" value="2"/>
</dbReference>
<comment type="subcellular location">
    <subcellularLocation>
        <location evidence="1">Membrane</location>
        <topology evidence="1">Multi-pass membrane protein</topology>
    </subcellularLocation>
</comment>
<comment type="catalytic activity">
    <reaction evidence="6">
        <text>L-histidine(out) + L-arginine(in) = L-histidine(in) + L-arginine(out)</text>
        <dbReference type="Rhea" id="RHEA:71063"/>
        <dbReference type="ChEBI" id="CHEBI:32682"/>
        <dbReference type="ChEBI" id="CHEBI:57595"/>
    </reaction>
</comment>
<feature type="compositionally biased region" description="Low complexity" evidence="7">
    <location>
        <begin position="492"/>
        <end position="502"/>
    </location>
</feature>
<dbReference type="SMART" id="SM00679">
    <property type="entry name" value="CTNS"/>
    <property type="match status" value="2"/>
</dbReference>
<dbReference type="eggNOG" id="KOG2913">
    <property type="taxonomic scope" value="Eukaryota"/>
</dbReference>
<evidence type="ECO:0000256" key="8">
    <source>
        <dbReference type="SAM" id="Phobius"/>
    </source>
</evidence>
<keyword evidence="4 8" id="KW-0472">Membrane</keyword>
<comment type="similarity">
    <text evidence="5">Belongs to the laat-1 family.</text>
</comment>
<evidence type="ECO:0000256" key="5">
    <source>
        <dbReference type="ARBA" id="ARBA00038039"/>
    </source>
</evidence>
<feature type="region of interest" description="Disordered" evidence="7">
    <location>
        <begin position="132"/>
        <end position="165"/>
    </location>
</feature>
<dbReference type="GeneID" id="9597176"/>
<evidence type="ECO:0000256" key="3">
    <source>
        <dbReference type="ARBA" id="ARBA00022989"/>
    </source>
</evidence>
<dbReference type="RefSeq" id="XP_003035364.1">
    <property type="nucleotide sequence ID" value="XM_003035318.1"/>
</dbReference>
<dbReference type="OMA" id="ANWFLGD"/>
<dbReference type="AlphaFoldDB" id="D8PT73"/>
<sequence>MFDLAGLSELLGYTSIACWLGAQFPQVLENVKRQSCDGLALPFLANWLLGDVSNLIGCLLTGQLLFQTWLATYFVTVDCMLVAQYIYYETLRPKPPQTKPEHTHERPIPRYRTLSAVAANVAAAAALVAQQEERQHHPSHRHAHFASADPIAGGHPSGDDDEPDEGALAALADSFHSEGGRTLGRKRVSWSVERGGRRRGTSLIMPRGDSLDLIVDPPVDLLERGRAAERVGESPVAPSTMRRSTSHRNNIMFLAAFALFSFGALSQRSSIGSGHVLQTRDVNVVVPESAALDGTIDTLSSEIVSAADAANERILGRIFAWLCTTLYLTSRLPQIWKNFTRKSVEGLSMSLFVFAFLGNVFYVASILTSPNVRQPPPASTAFIRESIPYLLGSGGTLMFDITIVTQSFIYRPRHRRHRSRLEEGSSSRTRMVEEERSSLLSGDVLAHHRGSTDAYLRGSEVHPGPEAHQRNLSDAVSPRRMHSPEASRGRTRSGTRASYDVA</sequence>
<evidence type="ECO:0000256" key="2">
    <source>
        <dbReference type="ARBA" id="ARBA00022692"/>
    </source>
</evidence>
<dbReference type="InParanoid" id="D8PT73"/>
<gene>
    <name evidence="9" type="ORF">SCHCODRAFT_81494</name>
</gene>
<feature type="compositionally biased region" description="Basic and acidic residues" evidence="7">
    <location>
        <begin position="420"/>
        <end position="434"/>
    </location>
</feature>
<dbReference type="PANTHER" id="PTHR16201">
    <property type="entry name" value="SEVEN TRANSMEMBRANE PROTEIN 1-RELATED"/>
    <property type="match status" value="1"/>
</dbReference>
<reference evidence="9 10" key="1">
    <citation type="journal article" date="2010" name="Nat. Biotechnol.">
        <title>Genome sequence of the model mushroom Schizophyllum commune.</title>
        <authorList>
            <person name="Ohm R.A."/>
            <person name="de Jong J.F."/>
            <person name="Lugones L.G."/>
            <person name="Aerts A."/>
            <person name="Kothe E."/>
            <person name="Stajich J.E."/>
            <person name="de Vries R.P."/>
            <person name="Record E."/>
            <person name="Levasseur A."/>
            <person name="Baker S.E."/>
            <person name="Bartholomew K.A."/>
            <person name="Coutinho P.M."/>
            <person name="Erdmann S."/>
            <person name="Fowler T.J."/>
            <person name="Gathman A.C."/>
            <person name="Lombard V."/>
            <person name="Henrissat B."/>
            <person name="Knabe N."/>
            <person name="Kuees U."/>
            <person name="Lilly W.W."/>
            <person name="Lindquist E."/>
            <person name="Lucas S."/>
            <person name="Magnuson J.K."/>
            <person name="Piumi F."/>
            <person name="Raudaskoski M."/>
            <person name="Salamov A."/>
            <person name="Schmutz J."/>
            <person name="Schwarze F.W.M.R."/>
            <person name="vanKuyk P.A."/>
            <person name="Horton J.S."/>
            <person name="Grigoriev I.V."/>
            <person name="Woesten H.A.B."/>
        </authorList>
    </citation>
    <scope>NUCLEOTIDE SEQUENCE [LARGE SCALE GENOMIC DNA]</scope>
    <source>
        <strain evidence="10">H4-8 / FGSC 9210</strain>
    </source>
</reference>
<evidence type="ECO:0000313" key="9">
    <source>
        <dbReference type="EMBL" id="EFJ00462.1"/>
    </source>
</evidence>
<evidence type="ECO:0000313" key="10">
    <source>
        <dbReference type="Proteomes" id="UP000007431"/>
    </source>
</evidence>
<feature type="region of interest" description="Disordered" evidence="7">
    <location>
        <begin position="455"/>
        <end position="502"/>
    </location>
</feature>
<evidence type="ECO:0000256" key="6">
    <source>
        <dbReference type="ARBA" id="ARBA00050768"/>
    </source>
</evidence>
<evidence type="ECO:0000256" key="1">
    <source>
        <dbReference type="ARBA" id="ARBA00004141"/>
    </source>
</evidence>
<dbReference type="FunFam" id="1.20.1280.290:FF:000009">
    <property type="entry name" value="PQ loop repeat family protein"/>
    <property type="match status" value="1"/>
</dbReference>
<feature type="transmembrane region" description="Helical" evidence="8">
    <location>
        <begin position="69"/>
        <end position="88"/>
    </location>
</feature>
<dbReference type="Proteomes" id="UP000007431">
    <property type="component" value="Unassembled WGS sequence"/>
</dbReference>
<dbReference type="GO" id="GO:0034488">
    <property type="term" value="P:basic amino acid transmembrane export from vacuole"/>
    <property type="evidence" value="ECO:0007669"/>
    <property type="project" value="TreeGrafter"/>
</dbReference>
<feature type="transmembrane region" description="Helical" evidence="8">
    <location>
        <begin position="387"/>
        <end position="410"/>
    </location>
</feature>
<dbReference type="InterPro" id="IPR051415">
    <property type="entry name" value="LAAT-1"/>
</dbReference>
<keyword evidence="2 8" id="KW-0812">Transmembrane</keyword>
<feature type="region of interest" description="Disordered" evidence="7">
    <location>
        <begin position="415"/>
        <end position="434"/>
    </location>
</feature>
<name>D8PT73_SCHCM</name>
<keyword evidence="10" id="KW-1185">Reference proteome</keyword>
<evidence type="ECO:0000256" key="7">
    <source>
        <dbReference type="SAM" id="MobiDB-lite"/>
    </source>
</evidence>
<accession>D8PT73</accession>
<dbReference type="InterPro" id="IPR006603">
    <property type="entry name" value="PQ-loop_rpt"/>
</dbReference>
<proteinExistence type="inferred from homology"/>
<feature type="compositionally biased region" description="Basic and acidic residues" evidence="7">
    <location>
        <begin position="459"/>
        <end position="471"/>
    </location>
</feature>
<organism evidence="10">
    <name type="scientific">Schizophyllum commune (strain H4-8 / FGSC 9210)</name>
    <name type="common">Split gill fungus</name>
    <dbReference type="NCBI Taxonomy" id="578458"/>
    <lineage>
        <taxon>Eukaryota</taxon>
        <taxon>Fungi</taxon>
        <taxon>Dikarya</taxon>
        <taxon>Basidiomycota</taxon>
        <taxon>Agaricomycotina</taxon>
        <taxon>Agaricomycetes</taxon>
        <taxon>Agaricomycetidae</taxon>
        <taxon>Agaricales</taxon>
        <taxon>Schizophyllaceae</taxon>
        <taxon>Schizophyllum</taxon>
    </lineage>
</organism>
<evidence type="ECO:0000256" key="4">
    <source>
        <dbReference type="ARBA" id="ARBA00023136"/>
    </source>
</evidence>
<dbReference type="PANTHER" id="PTHR16201:SF34">
    <property type="entry name" value="LYSOSOMAL AMINO ACID TRANSPORTER 1"/>
    <property type="match status" value="1"/>
</dbReference>